<proteinExistence type="predicted"/>
<accession>M3AUD1</accession>
<keyword evidence="2" id="KW-1185">Reference proteome</keyword>
<dbReference type="AlphaFoldDB" id="M3AUD1"/>
<protein>
    <submittedName>
        <fullName evidence="1">Uncharacterized protein</fullName>
    </submittedName>
</protein>
<dbReference type="EMBL" id="KB446560">
    <property type="protein sequence ID" value="EME80738.1"/>
    <property type="molecule type" value="Genomic_DNA"/>
</dbReference>
<dbReference type="GeneID" id="19333499"/>
<dbReference type="Proteomes" id="UP000016932">
    <property type="component" value="Unassembled WGS sequence"/>
</dbReference>
<sequence>MDNGIFFSLSLGRDSTRDAFSLLLLRMDRIGLVGWLERKQGFVCGMVGGIKGLEECMVDVGSADVLEMIRC</sequence>
<dbReference type="RefSeq" id="XP_007928139.1">
    <property type="nucleotide sequence ID" value="XM_007929948.1"/>
</dbReference>
<reference evidence="1 2" key="1">
    <citation type="journal article" date="2012" name="PLoS Pathog.">
        <title>Diverse lifestyles and strategies of plant pathogenesis encoded in the genomes of eighteen Dothideomycetes fungi.</title>
        <authorList>
            <person name="Ohm R.A."/>
            <person name="Feau N."/>
            <person name="Henrissat B."/>
            <person name="Schoch C.L."/>
            <person name="Horwitz B.A."/>
            <person name="Barry K.W."/>
            <person name="Condon B.J."/>
            <person name="Copeland A.C."/>
            <person name="Dhillon B."/>
            <person name="Glaser F."/>
            <person name="Hesse C.N."/>
            <person name="Kosti I."/>
            <person name="LaButti K."/>
            <person name="Lindquist E.A."/>
            <person name="Lucas S."/>
            <person name="Salamov A.A."/>
            <person name="Bradshaw R.E."/>
            <person name="Ciuffetti L."/>
            <person name="Hamelin R.C."/>
            <person name="Kema G.H.J."/>
            <person name="Lawrence C."/>
            <person name="Scott J.A."/>
            <person name="Spatafora J.W."/>
            <person name="Turgeon B.G."/>
            <person name="de Wit P.J.G.M."/>
            <person name="Zhong S."/>
            <person name="Goodwin S.B."/>
            <person name="Grigoriev I.V."/>
        </authorList>
    </citation>
    <scope>NUCLEOTIDE SEQUENCE [LARGE SCALE GENOMIC DNA]</scope>
    <source>
        <strain evidence="1 2">CIRAD86</strain>
    </source>
</reference>
<dbReference type="HOGENOM" id="CLU_2741128_0_0_1"/>
<evidence type="ECO:0000313" key="1">
    <source>
        <dbReference type="EMBL" id="EME80738.1"/>
    </source>
</evidence>
<gene>
    <name evidence="1" type="ORF">MYCFIDRAFT_176119</name>
</gene>
<name>M3AUD1_PSEFD</name>
<organism evidence="1 2">
    <name type="scientific">Pseudocercospora fijiensis (strain CIRAD86)</name>
    <name type="common">Black leaf streak disease fungus</name>
    <name type="synonym">Mycosphaerella fijiensis</name>
    <dbReference type="NCBI Taxonomy" id="383855"/>
    <lineage>
        <taxon>Eukaryota</taxon>
        <taxon>Fungi</taxon>
        <taxon>Dikarya</taxon>
        <taxon>Ascomycota</taxon>
        <taxon>Pezizomycotina</taxon>
        <taxon>Dothideomycetes</taxon>
        <taxon>Dothideomycetidae</taxon>
        <taxon>Mycosphaerellales</taxon>
        <taxon>Mycosphaerellaceae</taxon>
        <taxon>Pseudocercospora</taxon>
    </lineage>
</organism>
<evidence type="ECO:0000313" key="2">
    <source>
        <dbReference type="Proteomes" id="UP000016932"/>
    </source>
</evidence>
<dbReference type="KEGG" id="pfj:MYCFIDRAFT_176119"/>
<dbReference type="VEuPathDB" id="FungiDB:MYCFIDRAFT_176119"/>